<dbReference type="SUPFAM" id="SSF52047">
    <property type="entry name" value="RNI-like"/>
    <property type="match status" value="1"/>
</dbReference>
<feature type="region of interest" description="Disordered" evidence="1">
    <location>
        <begin position="768"/>
        <end position="792"/>
    </location>
</feature>
<evidence type="ECO:0000256" key="1">
    <source>
        <dbReference type="SAM" id="MobiDB-lite"/>
    </source>
</evidence>
<feature type="transmembrane region" description="Helical" evidence="2">
    <location>
        <begin position="12"/>
        <end position="34"/>
    </location>
</feature>
<dbReference type="EMBL" id="MU069489">
    <property type="protein sequence ID" value="KAF5841319.1"/>
    <property type="molecule type" value="Genomic_DNA"/>
</dbReference>
<evidence type="ECO:0000313" key="4">
    <source>
        <dbReference type="Proteomes" id="UP000815325"/>
    </source>
</evidence>
<accession>A0ABQ7H372</accession>
<feature type="compositionally biased region" description="Low complexity" evidence="1">
    <location>
        <begin position="487"/>
        <end position="508"/>
    </location>
</feature>
<proteinExistence type="predicted"/>
<organism evidence="3 4">
    <name type="scientific">Dunaliella salina</name>
    <name type="common">Green alga</name>
    <name type="synonym">Protococcus salinus</name>
    <dbReference type="NCBI Taxonomy" id="3046"/>
    <lineage>
        <taxon>Eukaryota</taxon>
        <taxon>Viridiplantae</taxon>
        <taxon>Chlorophyta</taxon>
        <taxon>core chlorophytes</taxon>
        <taxon>Chlorophyceae</taxon>
        <taxon>CS clade</taxon>
        <taxon>Chlamydomonadales</taxon>
        <taxon>Dunaliellaceae</taxon>
        <taxon>Dunaliella</taxon>
    </lineage>
</organism>
<keyword evidence="2" id="KW-0472">Membrane</keyword>
<comment type="caution">
    <text evidence="3">The sequence shown here is derived from an EMBL/GenBank/DDBJ whole genome shotgun (WGS) entry which is preliminary data.</text>
</comment>
<name>A0ABQ7H372_DUNSA</name>
<evidence type="ECO:0000256" key="2">
    <source>
        <dbReference type="SAM" id="Phobius"/>
    </source>
</evidence>
<dbReference type="Proteomes" id="UP000815325">
    <property type="component" value="Unassembled WGS sequence"/>
</dbReference>
<reference evidence="3" key="1">
    <citation type="submission" date="2017-08" db="EMBL/GenBank/DDBJ databases">
        <authorList>
            <person name="Polle J.E."/>
            <person name="Barry K."/>
            <person name="Cushman J."/>
            <person name="Schmutz J."/>
            <person name="Tran D."/>
            <person name="Hathwaick L.T."/>
            <person name="Yim W.C."/>
            <person name="Jenkins J."/>
            <person name="Mckie-Krisberg Z.M."/>
            <person name="Prochnik S."/>
            <person name="Lindquist E."/>
            <person name="Dockter R.B."/>
            <person name="Adam C."/>
            <person name="Molina H."/>
            <person name="Bunkerborg J."/>
            <person name="Jin E."/>
            <person name="Buchheim M."/>
            <person name="Magnuson J."/>
        </authorList>
    </citation>
    <scope>NUCLEOTIDE SEQUENCE</scope>
    <source>
        <strain evidence="3">CCAP 19/18</strain>
    </source>
</reference>
<feature type="compositionally biased region" description="Low complexity" evidence="1">
    <location>
        <begin position="527"/>
        <end position="536"/>
    </location>
</feature>
<evidence type="ECO:0008006" key="5">
    <source>
        <dbReference type="Google" id="ProtNLM"/>
    </source>
</evidence>
<evidence type="ECO:0000313" key="3">
    <source>
        <dbReference type="EMBL" id="KAF5841319.1"/>
    </source>
</evidence>
<protein>
    <recommendedName>
        <fullName evidence="5">F-box domain-containing protein</fullName>
    </recommendedName>
</protein>
<feature type="compositionally biased region" description="Basic and acidic residues" evidence="1">
    <location>
        <begin position="266"/>
        <end position="284"/>
    </location>
</feature>
<keyword evidence="2" id="KW-1133">Transmembrane helix</keyword>
<gene>
    <name evidence="3" type="ORF">DUNSADRAFT_13593</name>
</gene>
<keyword evidence="2" id="KW-0812">Transmembrane</keyword>
<feature type="region of interest" description="Disordered" evidence="1">
    <location>
        <begin position="467"/>
        <end position="537"/>
    </location>
</feature>
<feature type="compositionally biased region" description="Low complexity" evidence="1">
    <location>
        <begin position="467"/>
        <end position="480"/>
    </location>
</feature>
<keyword evidence="4" id="KW-1185">Reference proteome</keyword>
<sequence>MVYLFPNTPAYLLVSTLFPALQVGLCGALVLTAVPPAGKQLQKSVRRSLHQWRRRRTAKALHALRYDREYLLGQLPPIVSAQILSYLDRASLASLRCEQVLSLSLHATQDSTSAWLRPQDNSHHASTGSTPAGFRGAGSDVGVGLGSGGVGSGGGLGGGLGVFGYASEPPSADCCVADAALKGFLVSRGLQDLPCMRVLDMSHCSASFELDTWQLLARALPDGSSLVVPVSALQGARRTGYASRAAQVHQVLPALKALATRSPTPSKDEEGQAEAHEQSAWDDDRKLQARRHKGLQLELVGVNLQVSSYPALEELCRVGAHMLVRLALSETYPHAGHLPWGPLTLLSKLRELSVTPATPASLTALLGVLPTMPNLTHLALGDVGSAHSIARSVQSPVPGVTTTNTVGACTVVQAKELEQLQACPKLSHLELHTLRLPPTVEVEAPSSSNSRAATDSAIFAATYSSADTTSTTDIPSSTPTRMPPAASPSTPGAAAAATAADAAGSSTSLEGEGQLSSMQGSNHGMHAPPSAASAPSLARTTLPPLTNLQSLSALHVEVARPRHTGPVQEAPPSAQPFLHLFPGLTHLSLGVCPRSSHRISMGLTHAAAAAANSTATGLAAASSDDLDPSEAAVALAAAGLPVPRPLPLLPLLAGLPHLCSLGLAGVWASQCVREASAASAPGAPTSSVTLEVALAGLRHAQVYHCVAYDQLCRLLHPLLQLPYLHSLGLHFCGTAPKGAGTARAQQSAGQQGNAASHALHLSIQHPASVQERKEEYAASENACRVKQGQEGT</sequence>
<feature type="region of interest" description="Disordered" evidence="1">
    <location>
        <begin position="260"/>
        <end position="284"/>
    </location>
</feature>